<keyword evidence="8 12" id="KW-1133">Transmembrane helix</keyword>
<evidence type="ECO:0000256" key="6">
    <source>
        <dbReference type="ARBA" id="ARBA00022692"/>
    </source>
</evidence>
<evidence type="ECO:0000256" key="4">
    <source>
        <dbReference type="ARBA" id="ARBA00021581"/>
    </source>
</evidence>
<dbReference type="PANTHER" id="PTHR30622:SF2">
    <property type="entry name" value="UNDECAPRENYL-DIPHOSPHATASE"/>
    <property type="match status" value="1"/>
</dbReference>
<keyword evidence="9 12" id="KW-0472">Membrane</keyword>
<comment type="subcellular location">
    <subcellularLocation>
        <location evidence="1">Cell membrane</location>
        <topology evidence="1">Multi-pass membrane protein</topology>
    </subcellularLocation>
</comment>
<keyword evidence="5" id="KW-1003">Cell membrane</keyword>
<protein>
    <recommendedName>
        <fullName evidence="4">Undecaprenyl-diphosphatase</fullName>
        <ecNumber evidence="3">3.6.1.27</ecNumber>
    </recommendedName>
    <alternativeName>
        <fullName evidence="10">Undecaprenyl pyrophosphate phosphatase</fullName>
    </alternativeName>
</protein>
<evidence type="ECO:0000256" key="9">
    <source>
        <dbReference type="ARBA" id="ARBA00023136"/>
    </source>
</evidence>
<keyword evidence="6 12" id="KW-0812">Transmembrane</keyword>
<organism evidence="14">
    <name type="scientific">Ignisphaera aggregans</name>
    <dbReference type="NCBI Taxonomy" id="334771"/>
    <lineage>
        <taxon>Archaea</taxon>
        <taxon>Thermoproteota</taxon>
        <taxon>Thermoprotei</taxon>
        <taxon>Desulfurococcales</taxon>
        <taxon>Desulfurococcaceae</taxon>
        <taxon>Ignisphaera</taxon>
    </lineage>
</organism>
<evidence type="ECO:0000256" key="12">
    <source>
        <dbReference type="SAM" id="Phobius"/>
    </source>
</evidence>
<gene>
    <name evidence="14" type="ORF">ENU08_06655</name>
    <name evidence="13" type="ORF">ENU41_03185</name>
</gene>
<comment type="caution">
    <text evidence="14">The sequence shown here is derived from an EMBL/GenBank/DDBJ whole genome shotgun (WGS) entry which is preliminary data.</text>
</comment>
<dbReference type="EMBL" id="DTBD01000058">
    <property type="protein sequence ID" value="HGQ64905.1"/>
    <property type="molecule type" value="Genomic_DNA"/>
</dbReference>
<accession>A0A7C4NLE6</accession>
<dbReference type="PANTHER" id="PTHR30622">
    <property type="entry name" value="UNDECAPRENYL-DIPHOSPHATASE"/>
    <property type="match status" value="1"/>
</dbReference>
<keyword evidence="7" id="KW-0378">Hydrolase</keyword>
<feature type="transmembrane region" description="Helical" evidence="12">
    <location>
        <begin position="251"/>
        <end position="270"/>
    </location>
</feature>
<dbReference type="InterPro" id="IPR003824">
    <property type="entry name" value="UppP"/>
</dbReference>
<feature type="transmembrane region" description="Helical" evidence="12">
    <location>
        <begin position="115"/>
        <end position="134"/>
    </location>
</feature>
<evidence type="ECO:0000256" key="10">
    <source>
        <dbReference type="ARBA" id="ARBA00032707"/>
    </source>
</evidence>
<proteinExistence type="inferred from homology"/>
<reference evidence="14" key="1">
    <citation type="journal article" date="2020" name="mSystems">
        <title>Genome- and Community-Level Interaction Insights into Carbon Utilization and Element Cycling Functions of Hydrothermarchaeota in Hydrothermal Sediment.</title>
        <authorList>
            <person name="Zhou Z."/>
            <person name="Liu Y."/>
            <person name="Xu W."/>
            <person name="Pan J."/>
            <person name="Luo Z.H."/>
            <person name="Li M."/>
        </authorList>
    </citation>
    <scope>NUCLEOTIDE SEQUENCE [LARGE SCALE GENOMIC DNA]</scope>
    <source>
        <strain evidence="14">SpSt-637</strain>
        <strain evidence="13">SpSt-667</strain>
    </source>
</reference>
<dbReference type="GO" id="GO:0050380">
    <property type="term" value="F:undecaprenyl-diphosphatase activity"/>
    <property type="evidence" value="ECO:0007669"/>
    <property type="project" value="UniProtKB-EC"/>
</dbReference>
<evidence type="ECO:0000313" key="14">
    <source>
        <dbReference type="EMBL" id="HGQ64905.1"/>
    </source>
</evidence>
<comment type="catalytic activity">
    <reaction evidence="11">
        <text>di-trans,octa-cis-undecaprenyl diphosphate + H2O = di-trans,octa-cis-undecaprenyl phosphate + phosphate + H(+)</text>
        <dbReference type="Rhea" id="RHEA:28094"/>
        <dbReference type="ChEBI" id="CHEBI:15377"/>
        <dbReference type="ChEBI" id="CHEBI:15378"/>
        <dbReference type="ChEBI" id="CHEBI:43474"/>
        <dbReference type="ChEBI" id="CHEBI:58405"/>
        <dbReference type="ChEBI" id="CHEBI:60392"/>
        <dbReference type="EC" id="3.6.1.27"/>
    </reaction>
</comment>
<feature type="transmembrane region" description="Helical" evidence="12">
    <location>
        <begin position="221"/>
        <end position="244"/>
    </location>
</feature>
<evidence type="ECO:0000256" key="1">
    <source>
        <dbReference type="ARBA" id="ARBA00004651"/>
    </source>
</evidence>
<name>A0A7C4NLE6_9CREN</name>
<feature type="transmembrane region" description="Helical" evidence="12">
    <location>
        <begin position="47"/>
        <end position="69"/>
    </location>
</feature>
<evidence type="ECO:0000256" key="3">
    <source>
        <dbReference type="ARBA" id="ARBA00012374"/>
    </source>
</evidence>
<evidence type="ECO:0000256" key="11">
    <source>
        <dbReference type="ARBA" id="ARBA00047594"/>
    </source>
</evidence>
<comment type="similarity">
    <text evidence="2">Belongs to the UppP family.</text>
</comment>
<feature type="transmembrane region" description="Helical" evidence="12">
    <location>
        <begin position="9"/>
        <end position="27"/>
    </location>
</feature>
<evidence type="ECO:0000256" key="7">
    <source>
        <dbReference type="ARBA" id="ARBA00022801"/>
    </source>
</evidence>
<evidence type="ECO:0000313" key="13">
    <source>
        <dbReference type="EMBL" id="HGQ35664.1"/>
    </source>
</evidence>
<dbReference type="EC" id="3.6.1.27" evidence="3"/>
<evidence type="ECO:0000256" key="2">
    <source>
        <dbReference type="ARBA" id="ARBA00010621"/>
    </source>
</evidence>
<dbReference type="Pfam" id="PF02673">
    <property type="entry name" value="BacA"/>
    <property type="match status" value="1"/>
</dbReference>
<feature type="transmembrane region" description="Helical" evidence="12">
    <location>
        <begin position="83"/>
        <end position="103"/>
    </location>
</feature>
<evidence type="ECO:0000256" key="5">
    <source>
        <dbReference type="ARBA" id="ARBA00022475"/>
    </source>
</evidence>
<dbReference type="AlphaFoldDB" id="A0A7C4NLE6"/>
<evidence type="ECO:0000256" key="8">
    <source>
        <dbReference type="ARBA" id="ARBA00022989"/>
    </source>
</evidence>
<sequence>MVLIYMNSSILESLAVGFLQGIFEWLPVSSKTIVMLFSSLGLGKPLVLSYIIGLAIQGGTVFAAIAYFWREILEVMLLKNRKLFVYLIVVTFSTCLTGLPLYVVFTRFLLLGEEFLSLITAMIGFLLLIQALILSRLKTGAKKLTNVNVFDSFILGFAQGLSATPGISRSGVTVAVLLYLGYNVDDALKLSFLASIPVNLGASILILILEKPDVLYLDTASLSLAFLVSVVTGFATIKLLLFVAKRYSYKLTLVLGIATMAIGLATAIALR</sequence>
<feature type="transmembrane region" description="Helical" evidence="12">
    <location>
        <begin position="190"/>
        <end position="209"/>
    </location>
</feature>
<dbReference type="EMBL" id="DTCK01000016">
    <property type="protein sequence ID" value="HGQ35664.1"/>
    <property type="molecule type" value="Genomic_DNA"/>
</dbReference>
<dbReference type="GO" id="GO:0005886">
    <property type="term" value="C:plasma membrane"/>
    <property type="evidence" value="ECO:0007669"/>
    <property type="project" value="UniProtKB-SubCell"/>
</dbReference>